<name>A0A232LWB6_9EURO</name>
<comment type="caution">
    <text evidence="5">The sequence shown here is derived from an EMBL/GenBank/DDBJ whole genome shotgun (WGS) entry which is preliminary data.</text>
</comment>
<dbReference type="AlphaFoldDB" id="A0A232LWB6"/>
<evidence type="ECO:0000256" key="4">
    <source>
        <dbReference type="SAM" id="MobiDB-lite"/>
    </source>
</evidence>
<evidence type="ECO:0000313" key="6">
    <source>
        <dbReference type="Proteomes" id="UP000243515"/>
    </source>
</evidence>
<dbReference type="Pfam" id="PF07938">
    <property type="entry name" value="Fungal_lectin"/>
    <property type="match status" value="1"/>
</dbReference>
<dbReference type="OrthoDB" id="407298at2759"/>
<dbReference type="EMBL" id="NPHW01004160">
    <property type="protein sequence ID" value="OXV08364.1"/>
    <property type="molecule type" value="Genomic_DNA"/>
</dbReference>
<comment type="similarity">
    <text evidence="1">Belongs to the fungal fucose-specific lectin family.</text>
</comment>
<evidence type="ECO:0000313" key="5">
    <source>
        <dbReference type="EMBL" id="OXV08364.1"/>
    </source>
</evidence>
<accession>A0A232LWB6</accession>
<organism evidence="5 6">
    <name type="scientific">Elaphomyces granulatus</name>
    <dbReference type="NCBI Taxonomy" id="519963"/>
    <lineage>
        <taxon>Eukaryota</taxon>
        <taxon>Fungi</taxon>
        <taxon>Dikarya</taxon>
        <taxon>Ascomycota</taxon>
        <taxon>Pezizomycotina</taxon>
        <taxon>Eurotiomycetes</taxon>
        <taxon>Eurotiomycetidae</taxon>
        <taxon>Eurotiales</taxon>
        <taxon>Elaphomycetaceae</taxon>
        <taxon>Elaphomyces</taxon>
    </lineage>
</organism>
<dbReference type="SUPFAM" id="SSF89372">
    <property type="entry name" value="Fucose-specific lectin"/>
    <property type="match status" value="1"/>
</dbReference>
<sequence length="346" mass="37590">MSANFLPNTSLATVAESKSGIYTYAQNYYGDILEIQGKLAGNPEIYTRTGNVTTIGPTSDDLPPKRFTPLAAIATRDWNTSTNRRYVFYVDGQNKLCDAYYDSKWHKGDLFGKGWVAAPYSRLAAIRLTNRVGADFICLYYQDTADSGDIKQVSYSHSGWATGPPPINDPPLFGTSLAAVVPEAGIKSASSTDDVEPVVFFQYDKLGLGSSQDLGDEDYVTYAIQSHGRALSAHASIAAVDDGTNLWAFYTSDDNNVQRIRVDSSGKVHQPSPVALSIPPIPASPLTAVIFKESPEKVILVYLLHWTPDTKSTETTNAYATTLTRSSTADGDADSWGVSSQVRLTR</sequence>
<keyword evidence="6" id="KW-1185">Reference proteome</keyword>
<evidence type="ECO:0000256" key="2">
    <source>
        <dbReference type="ARBA" id="ARBA00015560"/>
    </source>
</evidence>
<proteinExistence type="inferred from homology"/>
<feature type="compositionally biased region" description="Polar residues" evidence="4">
    <location>
        <begin position="337"/>
        <end position="346"/>
    </location>
</feature>
<keyword evidence="3" id="KW-0430">Lectin</keyword>
<protein>
    <recommendedName>
        <fullName evidence="2">Fucose-specific lectin</fullName>
    </recommendedName>
</protein>
<dbReference type="Gene3D" id="2.120.10.70">
    <property type="entry name" value="Fucose-specific lectin"/>
    <property type="match status" value="1"/>
</dbReference>
<evidence type="ECO:0000256" key="3">
    <source>
        <dbReference type="ARBA" id="ARBA00022734"/>
    </source>
</evidence>
<dbReference type="Proteomes" id="UP000243515">
    <property type="component" value="Unassembled WGS sequence"/>
</dbReference>
<evidence type="ECO:0000256" key="1">
    <source>
        <dbReference type="ARBA" id="ARBA00009042"/>
    </source>
</evidence>
<feature type="region of interest" description="Disordered" evidence="4">
    <location>
        <begin position="326"/>
        <end position="346"/>
    </location>
</feature>
<gene>
    <name evidence="5" type="ORF">Egran_03871</name>
</gene>
<dbReference type="InterPro" id="IPR012475">
    <property type="entry name" value="Fungal_lectin"/>
</dbReference>
<reference evidence="5 6" key="1">
    <citation type="journal article" date="2015" name="Environ. Microbiol.">
        <title>Metagenome sequence of Elaphomyces granulatus from sporocarp tissue reveals Ascomycota ectomycorrhizal fingerprints of genome expansion and a Proteobacteria-rich microbiome.</title>
        <authorList>
            <person name="Quandt C.A."/>
            <person name="Kohler A."/>
            <person name="Hesse C.N."/>
            <person name="Sharpton T.J."/>
            <person name="Martin F."/>
            <person name="Spatafora J.W."/>
        </authorList>
    </citation>
    <scope>NUCLEOTIDE SEQUENCE [LARGE SCALE GENOMIC DNA]</scope>
    <source>
        <strain evidence="5 6">OSC145934</strain>
    </source>
</reference>
<dbReference type="GO" id="GO:0030246">
    <property type="term" value="F:carbohydrate binding"/>
    <property type="evidence" value="ECO:0007669"/>
    <property type="project" value="UniProtKB-KW"/>
</dbReference>